<dbReference type="Pfam" id="PF00905">
    <property type="entry name" value="Transpeptidase"/>
    <property type="match status" value="1"/>
</dbReference>
<protein>
    <submittedName>
        <fullName evidence="4">Unannotated protein</fullName>
    </submittedName>
</protein>
<dbReference type="InterPro" id="IPR050515">
    <property type="entry name" value="Beta-lactam/transpept"/>
</dbReference>
<gene>
    <name evidence="4" type="ORF">UFOPK4237_01279</name>
</gene>
<dbReference type="GO" id="GO:0071555">
    <property type="term" value="P:cell wall organization"/>
    <property type="evidence" value="ECO:0007669"/>
    <property type="project" value="TreeGrafter"/>
</dbReference>
<evidence type="ECO:0000259" key="3">
    <source>
        <dbReference type="Pfam" id="PF00905"/>
    </source>
</evidence>
<evidence type="ECO:0000313" key="4">
    <source>
        <dbReference type="EMBL" id="CAB5041233.1"/>
    </source>
</evidence>
<dbReference type="PANTHER" id="PTHR30627:SF1">
    <property type="entry name" value="PEPTIDOGLYCAN D,D-TRANSPEPTIDASE FTSI"/>
    <property type="match status" value="1"/>
</dbReference>
<dbReference type="InterPro" id="IPR001460">
    <property type="entry name" value="PCN-bd_Tpept"/>
</dbReference>
<sequence length="109" mass="11243">MLEGVVSKGGTAPKAAIPGYRVGGKTGTAQYVDPRCGCYNGEVVASFIGMAPADNPQLVVAVNLVNPRNGRFGGQIAAPVFKRVMTYALQARSIPPTGKTAPRLLLTAG</sequence>
<dbReference type="Gene3D" id="3.30.450.330">
    <property type="match status" value="1"/>
</dbReference>
<dbReference type="GO" id="GO:0008658">
    <property type="term" value="F:penicillin binding"/>
    <property type="evidence" value="ECO:0007669"/>
    <property type="project" value="InterPro"/>
</dbReference>
<accession>A0A6J7SJJ3</accession>
<name>A0A6J7SJJ3_9ZZZZ</name>
<reference evidence="4" key="1">
    <citation type="submission" date="2020-05" db="EMBL/GenBank/DDBJ databases">
        <authorList>
            <person name="Chiriac C."/>
            <person name="Salcher M."/>
            <person name="Ghai R."/>
            <person name="Kavagutti S V."/>
        </authorList>
    </citation>
    <scope>NUCLEOTIDE SEQUENCE</scope>
</reference>
<dbReference type="PANTHER" id="PTHR30627">
    <property type="entry name" value="PEPTIDOGLYCAN D,D-TRANSPEPTIDASE"/>
    <property type="match status" value="1"/>
</dbReference>
<dbReference type="GO" id="GO:0005886">
    <property type="term" value="C:plasma membrane"/>
    <property type="evidence" value="ECO:0007669"/>
    <property type="project" value="TreeGrafter"/>
</dbReference>
<dbReference type="SUPFAM" id="SSF56601">
    <property type="entry name" value="beta-lactamase/transpeptidase-like"/>
    <property type="match status" value="1"/>
</dbReference>
<keyword evidence="2" id="KW-0472">Membrane</keyword>
<comment type="subcellular location">
    <subcellularLocation>
        <location evidence="1">Membrane</location>
    </subcellularLocation>
</comment>
<dbReference type="InterPro" id="IPR012338">
    <property type="entry name" value="Beta-lactam/transpept-like"/>
</dbReference>
<proteinExistence type="predicted"/>
<feature type="domain" description="Penicillin-binding protein transpeptidase" evidence="3">
    <location>
        <begin position="1"/>
        <end position="85"/>
    </location>
</feature>
<dbReference type="AlphaFoldDB" id="A0A6J7SJJ3"/>
<evidence type="ECO:0000256" key="1">
    <source>
        <dbReference type="ARBA" id="ARBA00004370"/>
    </source>
</evidence>
<dbReference type="EMBL" id="CAFBPZ010000099">
    <property type="protein sequence ID" value="CAB5041233.1"/>
    <property type="molecule type" value="Genomic_DNA"/>
</dbReference>
<evidence type="ECO:0000256" key="2">
    <source>
        <dbReference type="ARBA" id="ARBA00023136"/>
    </source>
</evidence>
<organism evidence="4">
    <name type="scientific">freshwater metagenome</name>
    <dbReference type="NCBI Taxonomy" id="449393"/>
    <lineage>
        <taxon>unclassified sequences</taxon>
        <taxon>metagenomes</taxon>
        <taxon>ecological metagenomes</taxon>
    </lineage>
</organism>